<evidence type="ECO:0000313" key="3">
    <source>
        <dbReference type="Proteomes" id="UP000326396"/>
    </source>
</evidence>
<gene>
    <name evidence="2" type="ORF">E3N88_18603</name>
</gene>
<sequence>MCDLLCLRGADTGRGWTSTDRFFLANISLKNVCASSSWRRRGLTSSHVFLHLPPLLSSSPPSPQLHRRHPRAPPPTTTISTADNHSFTISPSTAAHPSRFPPPQPLLRDLPSRPPSPSSLRRDPSHPFVGRNPRSAVVVFNRWFVSLGFAISPTTALLHRRLGFGLRGFQIAGVHGDVDSGGRWWLNGRRGWMIRGGGRSEGVDDEIAGVRDFLWWTVGLGDGGLGRGFV</sequence>
<protein>
    <submittedName>
        <fullName evidence="2">Uncharacterized protein</fullName>
    </submittedName>
</protein>
<dbReference type="EMBL" id="SZYD01000010">
    <property type="protein sequence ID" value="KAD4981932.1"/>
    <property type="molecule type" value="Genomic_DNA"/>
</dbReference>
<comment type="caution">
    <text evidence="2">The sequence shown here is derived from an EMBL/GenBank/DDBJ whole genome shotgun (WGS) entry which is preliminary data.</text>
</comment>
<reference evidence="2 3" key="1">
    <citation type="submission" date="2019-05" db="EMBL/GenBank/DDBJ databases">
        <title>Mikania micrantha, genome provides insights into the molecular mechanism of rapid growth.</title>
        <authorList>
            <person name="Liu B."/>
        </authorList>
    </citation>
    <scope>NUCLEOTIDE SEQUENCE [LARGE SCALE GENOMIC DNA]</scope>
    <source>
        <strain evidence="2">NLD-2019</strain>
        <tissue evidence="2">Leaf</tissue>
    </source>
</reference>
<organism evidence="2 3">
    <name type="scientific">Mikania micrantha</name>
    <name type="common">bitter vine</name>
    <dbReference type="NCBI Taxonomy" id="192012"/>
    <lineage>
        <taxon>Eukaryota</taxon>
        <taxon>Viridiplantae</taxon>
        <taxon>Streptophyta</taxon>
        <taxon>Embryophyta</taxon>
        <taxon>Tracheophyta</taxon>
        <taxon>Spermatophyta</taxon>
        <taxon>Magnoliopsida</taxon>
        <taxon>eudicotyledons</taxon>
        <taxon>Gunneridae</taxon>
        <taxon>Pentapetalae</taxon>
        <taxon>asterids</taxon>
        <taxon>campanulids</taxon>
        <taxon>Asterales</taxon>
        <taxon>Asteraceae</taxon>
        <taxon>Asteroideae</taxon>
        <taxon>Heliantheae alliance</taxon>
        <taxon>Eupatorieae</taxon>
        <taxon>Mikania</taxon>
    </lineage>
</organism>
<evidence type="ECO:0000313" key="2">
    <source>
        <dbReference type="EMBL" id="KAD4981932.1"/>
    </source>
</evidence>
<name>A0A5N6NNU9_9ASTR</name>
<accession>A0A5N6NNU9</accession>
<feature type="region of interest" description="Disordered" evidence="1">
    <location>
        <begin position="59"/>
        <end position="127"/>
    </location>
</feature>
<keyword evidence="3" id="KW-1185">Reference proteome</keyword>
<dbReference type="Proteomes" id="UP000326396">
    <property type="component" value="Linkage Group LG18"/>
</dbReference>
<feature type="compositionally biased region" description="Polar residues" evidence="1">
    <location>
        <begin position="79"/>
        <end position="95"/>
    </location>
</feature>
<evidence type="ECO:0000256" key="1">
    <source>
        <dbReference type="SAM" id="MobiDB-lite"/>
    </source>
</evidence>
<dbReference type="AlphaFoldDB" id="A0A5N6NNU9"/>
<proteinExistence type="predicted"/>